<evidence type="ECO:0000256" key="1">
    <source>
        <dbReference type="SAM" id="Coils"/>
    </source>
</evidence>
<dbReference type="SUPFAM" id="SSF58113">
    <property type="entry name" value="Apolipoprotein A-I"/>
    <property type="match status" value="1"/>
</dbReference>
<dbReference type="EMBL" id="JWLW01000002">
    <property type="protein sequence ID" value="KHT57567.1"/>
    <property type="molecule type" value="Genomic_DNA"/>
</dbReference>
<feature type="coiled-coil region" evidence="1">
    <location>
        <begin position="72"/>
        <end position="117"/>
    </location>
</feature>
<organism evidence="3 4">
    <name type="scientific">Alteromonas marina</name>
    <dbReference type="NCBI Taxonomy" id="203795"/>
    <lineage>
        <taxon>Bacteria</taxon>
        <taxon>Pseudomonadati</taxon>
        <taxon>Pseudomonadota</taxon>
        <taxon>Gammaproteobacteria</taxon>
        <taxon>Alteromonadales</taxon>
        <taxon>Alteromonadaceae</taxon>
        <taxon>Alteromonas/Salinimonas group</taxon>
        <taxon>Alteromonas</taxon>
    </lineage>
</organism>
<gene>
    <name evidence="3" type="ORF">RJ41_01005</name>
</gene>
<dbReference type="AlphaFoldDB" id="A0A0B3ZGM9"/>
<evidence type="ECO:0000256" key="2">
    <source>
        <dbReference type="SAM" id="MobiDB-lite"/>
    </source>
</evidence>
<feature type="compositionally biased region" description="Basic and acidic residues" evidence="2">
    <location>
        <begin position="1"/>
        <end position="16"/>
    </location>
</feature>
<proteinExistence type="predicted"/>
<protein>
    <submittedName>
        <fullName evidence="3">Uncharacterized protein</fullName>
    </submittedName>
</protein>
<dbReference type="RefSeq" id="WP_039216337.1">
    <property type="nucleotide sequence ID" value="NZ_JWLW01000002.1"/>
</dbReference>
<keyword evidence="1" id="KW-0175">Coiled coil</keyword>
<feature type="region of interest" description="Disordered" evidence="2">
    <location>
        <begin position="1"/>
        <end position="26"/>
    </location>
</feature>
<sequence length="183" mass="20601">MADKKPKDQHAQDVSKTESAPQPADELAQLREILFGQTNRAFRADLSALESRVNDSFTKLNAHLDDQFNDIRKLIDQQITELSNQLASANDNHSNVQEQLQHTTDKLQSELEIAETAAKNDNDALEAHVVKELESLDNLFSKRHQELLEKLQQVTSELSESKTDRKTLANLLSTMATNLATDH</sequence>
<keyword evidence="4" id="KW-1185">Reference proteome</keyword>
<name>A0A0B3ZGM9_9ALTE</name>
<dbReference type="OrthoDB" id="5898598at2"/>
<reference evidence="3 4" key="1">
    <citation type="submission" date="2014-12" db="EMBL/GenBank/DDBJ databases">
        <title>Genome sequencing of Alteromonas marina AD001.</title>
        <authorList>
            <person name="Adrian T.G.S."/>
            <person name="Chan K.G."/>
        </authorList>
    </citation>
    <scope>NUCLEOTIDE SEQUENCE [LARGE SCALE GENOMIC DNA]</scope>
    <source>
        <strain evidence="3 4">AD001</strain>
    </source>
</reference>
<comment type="caution">
    <text evidence="3">The sequence shown here is derived from an EMBL/GenBank/DDBJ whole genome shotgun (WGS) entry which is preliminary data.</text>
</comment>
<accession>A0A0B3ZGM9</accession>
<dbReference type="Proteomes" id="UP000031197">
    <property type="component" value="Unassembled WGS sequence"/>
</dbReference>
<evidence type="ECO:0000313" key="3">
    <source>
        <dbReference type="EMBL" id="KHT57567.1"/>
    </source>
</evidence>
<evidence type="ECO:0000313" key="4">
    <source>
        <dbReference type="Proteomes" id="UP000031197"/>
    </source>
</evidence>